<dbReference type="OrthoDB" id="1143568at2"/>
<keyword evidence="1" id="KW-0489">Methyltransferase</keyword>
<dbReference type="GO" id="GO:0008168">
    <property type="term" value="F:methyltransferase activity"/>
    <property type="evidence" value="ECO:0007669"/>
    <property type="project" value="UniProtKB-KW"/>
</dbReference>
<organism evidence="1 2">
    <name type="scientific">Pedobacter chitinilyticus</name>
    <dbReference type="NCBI Taxonomy" id="2233776"/>
    <lineage>
        <taxon>Bacteria</taxon>
        <taxon>Pseudomonadati</taxon>
        <taxon>Bacteroidota</taxon>
        <taxon>Sphingobacteriia</taxon>
        <taxon>Sphingobacteriales</taxon>
        <taxon>Sphingobacteriaceae</taxon>
        <taxon>Pedobacter</taxon>
    </lineage>
</organism>
<dbReference type="InterPro" id="IPR029063">
    <property type="entry name" value="SAM-dependent_MTases_sf"/>
</dbReference>
<sequence length="228" mass="26157">MKMDIYGNALLDFRQTGKAEILWLHNSYDEPEEMPVEVFFRGEDDMPEIELKALALCKGKVLDVGAGVGSHALLLEKKGLDVTAIDISEIAVQIMQERGVKKPLVQDFFKTTEKYDTLLFMMNGIGLTGTLPGFENLLESAKNLLLPKGQLLFDSSDISYLYDDLPMPTNQYFGEISYCYEYKKQKGNWFNWLYIDPTTLQRLSKQYGWNCKIVYVDEQDQYLAQLTL</sequence>
<dbReference type="AlphaFoldDB" id="A0A443YU52"/>
<dbReference type="GO" id="GO:0032259">
    <property type="term" value="P:methylation"/>
    <property type="evidence" value="ECO:0007669"/>
    <property type="project" value="UniProtKB-KW"/>
</dbReference>
<proteinExistence type="predicted"/>
<evidence type="ECO:0000313" key="1">
    <source>
        <dbReference type="EMBL" id="RWU07344.1"/>
    </source>
</evidence>
<dbReference type="Gene3D" id="3.40.50.150">
    <property type="entry name" value="Vaccinia Virus protein VP39"/>
    <property type="match status" value="1"/>
</dbReference>
<accession>A0A443YU52</accession>
<name>A0A443YU52_9SPHI</name>
<comment type="caution">
    <text evidence="1">The sequence shown here is derived from an EMBL/GenBank/DDBJ whole genome shotgun (WGS) entry which is preliminary data.</text>
</comment>
<dbReference type="EMBL" id="SAYW01000003">
    <property type="protein sequence ID" value="RWU07344.1"/>
    <property type="molecule type" value="Genomic_DNA"/>
</dbReference>
<dbReference type="CDD" id="cd02440">
    <property type="entry name" value="AdoMet_MTases"/>
    <property type="match status" value="1"/>
</dbReference>
<keyword evidence="2" id="KW-1185">Reference proteome</keyword>
<dbReference type="SUPFAM" id="SSF53335">
    <property type="entry name" value="S-adenosyl-L-methionine-dependent methyltransferases"/>
    <property type="match status" value="1"/>
</dbReference>
<dbReference type="Proteomes" id="UP000284120">
    <property type="component" value="Unassembled WGS sequence"/>
</dbReference>
<dbReference type="Pfam" id="PF13489">
    <property type="entry name" value="Methyltransf_23"/>
    <property type="match status" value="1"/>
</dbReference>
<evidence type="ECO:0000313" key="2">
    <source>
        <dbReference type="Proteomes" id="UP000284120"/>
    </source>
</evidence>
<protein>
    <submittedName>
        <fullName evidence="1">Methyltransferase domain-containing protein</fullName>
    </submittedName>
</protein>
<reference evidence="1 2" key="1">
    <citation type="submission" date="2018-06" db="EMBL/GenBank/DDBJ databases">
        <title>Pedobacter endophyticus sp. nov., an endophytic bacterium isolated from a leaf of Triticum aestivum.</title>
        <authorList>
            <person name="Zhang L."/>
        </authorList>
    </citation>
    <scope>NUCLEOTIDE SEQUENCE [LARGE SCALE GENOMIC DNA]</scope>
    <source>
        <strain evidence="1 2">CM134L-2</strain>
    </source>
</reference>
<keyword evidence="1" id="KW-0808">Transferase</keyword>
<gene>
    <name evidence="1" type="ORF">DPV69_10130</name>
</gene>